<dbReference type="eggNOG" id="KOG0861">
    <property type="taxonomic scope" value="Eukaryota"/>
</dbReference>
<dbReference type="PANTHER" id="PTHR45806">
    <property type="entry name" value="SYNAPTOBREVIN HOMOLOG YKT6"/>
    <property type="match status" value="1"/>
</dbReference>
<protein>
    <submittedName>
        <fullName evidence="11">SNARE Ykt6</fullName>
    </submittedName>
</protein>
<dbReference type="PANTHER" id="PTHR45806:SF1">
    <property type="entry name" value="SYNAPTOBREVIN HOMOLOG YKT6"/>
    <property type="match status" value="1"/>
</dbReference>
<evidence type="ECO:0000259" key="9">
    <source>
        <dbReference type="PROSITE" id="PS50859"/>
    </source>
</evidence>
<sequence>MKLYAIILYQRSGANLKLVATATNVADFGYFERSSVREFMHFFSKTIGERTAPGTRNAVSEQAYVFFCHAREDGYTGIVIADSEYDKRVAFSVITKSLEQFTAKYTKETVDRATARDLPFPEIETMLTKYQNPAEADALLRVQRDLDETKIVLHKTIESVIGRGEKIDNLVERSNDLSASSKVFFGQAKKANSQCCIVM</sequence>
<dbReference type="SMART" id="SM01270">
    <property type="entry name" value="Longin"/>
    <property type="match status" value="1"/>
</dbReference>
<keyword evidence="5" id="KW-0449">Lipoprotein</keyword>
<feature type="domain" description="V-SNARE coiled-coil homology" evidence="10">
    <location>
        <begin position="138"/>
        <end position="198"/>
    </location>
</feature>
<reference evidence="12" key="1">
    <citation type="submission" date="2011-02" db="EMBL/GenBank/DDBJ databases">
        <title>The Genome Sequence of Capsaspora owczarzaki ATCC 30864.</title>
        <authorList>
            <person name="Russ C."/>
            <person name="Cuomo C."/>
            <person name="Burger G."/>
            <person name="Gray M.W."/>
            <person name="Holland P.W.H."/>
            <person name="King N."/>
            <person name="Lang F.B.F."/>
            <person name="Roger A.J."/>
            <person name="Ruiz-Trillo I."/>
            <person name="Young S.K."/>
            <person name="Zeng Q."/>
            <person name="Gargeya S."/>
            <person name="Alvarado L."/>
            <person name="Berlin A."/>
            <person name="Chapman S.B."/>
            <person name="Chen Z."/>
            <person name="Freedman E."/>
            <person name="Gellesch M."/>
            <person name="Goldberg J."/>
            <person name="Griggs A."/>
            <person name="Gujja S."/>
            <person name="Heilman E."/>
            <person name="Heiman D."/>
            <person name="Howarth C."/>
            <person name="Mehta T."/>
            <person name="Neiman D."/>
            <person name="Pearson M."/>
            <person name="Roberts A."/>
            <person name="Saif S."/>
            <person name="Shea T."/>
            <person name="Shenoy N."/>
            <person name="Sisk P."/>
            <person name="Stolte C."/>
            <person name="Sykes S."/>
            <person name="White J."/>
            <person name="Yandava C."/>
            <person name="Haas B."/>
            <person name="Nusbaum C."/>
            <person name="Birren B."/>
        </authorList>
    </citation>
    <scope>NUCLEOTIDE SEQUENCE</scope>
    <source>
        <strain evidence="12">ATCC 30864</strain>
    </source>
</reference>
<keyword evidence="2" id="KW-0488">Methylation</keyword>
<keyword evidence="8" id="KW-0175">Coiled coil</keyword>
<dbReference type="FunCoup" id="A0A0D2VSK4">
    <property type="interactions" value="708"/>
</dbReference>
<dbReference type="InParanoid" id="A0A0D2VSK4"/>
<evidence type="ECO:0000256" key="8">
    <source>
        <dbReference type="PROSITE-ProRule" id="PRU00290"/>
    </source>
</evidence>
<evidence type="ECO:0000256" key="4">
    <source>
        <dbReference type="ARBA" id="ARBA00023139"/>
    </source>
</evidence>
<evidence type="ECO:0000256" key="7">
    <source>
        <dbReference type="ARBA" id="ARBA00046278"/>
    </source>
</evidence>
<name>A0A0D2VSK4_CAPO3</name>
<dbReference type="Gene3D" id="3.30.450.50">
    <property type="entry name" value="Longin domain"/>
    <property type="match status" value="1"/>
</dbReference>
<dbReference type="OMA" id="HYIGIIR"/>
<dbReference type="GO" id="GO:0005794">
    <property type="term" value="C:Golgi apparatus"/>
    <property type="evidence" value="ECO:0007669"/>
    <property type="project" value="TreeGrafter"/>
</dbReference>
<evidence type="ECO:0000256" key="5">
    <source>
        <dbReference type="ARBA" id="ARBA00023288"/>
    </source>
</evidence>
<dbReference type="STRING" id="595528.A0A0D2VSK4"/>
<dbReference type="Pfam" id="PF13774">
    <property type="entry name" value="Longin"/>
    <property type="match status" value="1"/>
</dbReference>
<dbReference type="RefSeq" id="XP_004347527.1">
    <property type="nucleotide sequence ID" value="XM_004347477.2"/>
</dbReference>
<keyword evidence="12" id="KW-1185">Reference proteome</keyword>
<evidence type="ECO:0000259" key="10">
    <source>
        <dbReference type="PROSITE" id="PS50892"/>
    </source>
</evidence>
<dbReference type="Gene3D" id="1.20.5.110">
    <property type="match status" value="1"/>
</dbReference>
<dbReference type="InterPro" id="IPR011012">
    <property type="entry name" value="Longin-like_dom_sf"/>
</dbReference>
<dbReference type="SUPFAM" id="SSF64356">
    <property type="entry name" value="SNARE-like"/>
    <property type="match status" value="1"/>
</dbReference>
<dbReference type="PhylomeDB" id="A0A0D2VSK4"/>
<keyword evidence="3" id="KW-0472">Membrane</keyword>
<dbReference type="GO" id="GO:0005484">
    <property type="term" value="F:SNAP receptor activity"/>
    <property type="evidence" value="ECO:0007669"/>
    <property type="project" value="TreeGrafter"/>
</dbReference>
<keyword evidence="6" id="KW-0636">Prenylation</keyword>
<dbReference type="EMBL" id="KE346366">
    <property type="protein sequence ID" value="KJE94082.1"/>
    <property type="molecule type" value="Genomic_DNA"/>
</dbReference>
<dbReference type="Pfam" id="PF00957">
    <property type="entry name" value="Synaptobrevin"/>
    <property type="match status" value="1"/>
</dbReference>
<dbReference type="Proteomes" id="UP000008743">
    <property type="component" value="Unassembled WGS sequence"/>
</dbReference>
<feature type="domain" description="Longin" evidence="9">
    <location>
        <begin position="8"/>
        <end position="124"/>
    </location>
</feature>
<dbReference type="AlphaFoldDB" id="A0A0D2VSK4"/>
<keyword evidence="4" id="KW-0564">Palmitate</keyword>
<dbReference type="PROSITE" id="PS50892">
    <property type="entry name" value="V_SNARE"/>
    <property type="match status" value="1"/>
</dbReference>
<organism evidence="11 12">
    <name type="scientific">Capsaspora owczarzaki (strain ATCC 30864)</name>
    <dbReference type="NCBI Taxonomy" id="595528"/>
    <lineage>
        <taxon>Eukaryota</taxon>
        <taxon>Filasterea</taxon>
        <taxon>Capsaspora</taxon>
    </lineage>
</organism>
<dbReference type="CDD" id="cd14824">
    <property type="entry name" value="Longin"/>
    <property type="match status" value="1"/>
</dbReference>
<dbReference type="InterPro" id="IPR042855">
    <property type="entry name" value="V_SNARE_CC"/>
</dbReference>
<accession>A0A0D2VSK4</accession>
<comment type="similarity">
    <text evidence="1">Belongs to the synaptobrevin family.</text>
</comment>
<evidence type="ECO:0000256" key="3">
    <source>
        <dbReference type="ARBA" id="ARBA00023136"/>
    </source>
</evidence>
<proteinExistence type="inferred from homology"/>
<comment type="subcellular location">
    <subcellularLocation>
        <location evidence="7">Endomembrane system</location>
        <topology evidence="7">Lipid-anchor</topology>
        <orientation evidence="7">Cytoplasmic side</orientation>
    </subcellularLocation>
</comment>
<evidence type="ECO:0000256" key="1">
    <source>
        <dbReference type="ARBA" id="ARBA00008025"/>
    </source>
</evidence>
<evidence type="ECO:0000256" key="6">
    <source>
        <dbReference type="ARBA" id="ARBA00023289"/>
    </source>
</evidence>
<evidence type="ECO:0000313" key="12">
    <source>
        <dbReference type="Proteomes" id="UP000008743"/>
    </source>
</evidence>
<dbReference type="SUPFAM" id="SSF58038">
    <property type="entry name" value="SNARE fusion complex"/>
    <property type="match status" value="1"/>
</dbReference>
<dbReference type="InterPro" id="IPR010908">
    <property type="entry name" value="Longin_dom"/>
</dbReference>
<dbReference type="PROSITE" id="PS50859">
    <property type="entry name" value="LONGIN"/>
    <property type="match status" value="1"/>
</dbReference>
<gene>
    <name evidence="11" type="ORF">CAOG_004776</name>
</gene>
<evidence type="ECO:0000256" key="2">
    <source>
        <dbReference type="ARBA" id="ARBA00022481"/>
    </source>
</evidence>
<evidence type="ECO:0000313" key="11">
    <source>
        <dbReference type="EMBL" id="KJE94082.1"/>
    </source>
</evidence>
<dbReference type="OrthoDB" id="27923at2759"/>
<dbReference type="GO" id="GO:0006888">
    <property type="term" value="P:endoplasmic reticulum to Golgi vesicle-mediated transport"/>
    <property type="evidence" value="ECO:0007669"/>
    <property type="project" value="TreeGrafter"/>
</dbReference>